<dbReference type="EMBL" id="CP086717">
    <property type="protein sequence ID" value="WOO81826.1"/>
    <property type="molecule type" value="Genomic_DNA"/>
</dbReference>
<dbReference type="AlphaFoldDB" id="A0AAF0YCA3"/>
<evidence type="ECO:0000313" key="1">
    <source>
        <dbReference type="EMBL" id="WOO81826.1"/>
    </source>
</evidence>
<protein>
    <submittedName>
        <fullName evidence="1">Uncharacterized protein</fullName>
    </submittedName>
</protein>
<proteinExistence type="predicted"/>
<dbReference type="RefSeq" id="XP_062627858.1">
    <property type="nucleotide sequence ID" value="XM_062771874.1"/>
</dbReference>
<evidence type="ECO:0000313" key="2">
    <source>
        <dbReference type="Proteomes" id="UP000827549"/>
    </source>
</evidence>
<reference evidence="1" key="1">
    <citation type="submission" date="2023-10" db="EMBL/GenBank/DDBJ databases">
        <authorList>
            <person name="Noh H."/>
        </authorList>
    </citation>
    <scope>NUCLEOTIDE SEQUENCE</scope>
    <source>
        <strain evidence="1">DUCC4014</strain>
    </source>
</reference>
<name>A0AAF0YCA3_9TREE</name>
<dbReference type="GeneID" id="87808573"/>
<keyword evidence="2" id="KW-1185">Reference proteome</keyword>
<dbReference type="Proteomes" id="UP000827549">
    <property type="component" value="Chromosome 4"/>
</dbReference>
<sequence>MPVTIDHTAYPYIIDLIIEHAPLASIRRLGATSRAFRSRLQLHHAVLKLQPGAKRVELVHSDRWGDDGSPYPPLILTTPGGRALPLTPGKVRVLDHVVRERPGPLLSNAFTSIDTLRRMNGAYDIAGPTIFYPTRIVVDFVHVREQSPSYSGLMSNGSRDKINIVVPLGATKYVVHLKLSHSVSSSATPMITVEIDNEYAALGHLVFALSVPSNNDLFSWGFLHSAICSATRFWTGDGPSLSITVVGLERVNDPPTADQLWAQLARYVSVWKAQRAPIWWGDKTRKEEVRRAIRLVTFEEWWVELGARKEVEGVWVDWKESGWSSIRSGKR</sequence>
<accession>A0AAF0YCA3</accession>
<organism evidence="1 2">
    <name type="scientific">Vanrija pseudolonga</name>
    <dbReference type="NCBI Taxonomy" id="143232"/>
    <lineage>
        <taxon>Eukaryota</taxon>
        <taxon>Fungi</taxon>
        <taxon>Dikarya</taxon>
        <taxon>Basidiomycota</taxon>
        <taxon>Agaricomycotina</taxon>
        <taxon>Tremellomycetes</taxon>
        <taxon>Trichosporonales</taxon>
        <taxon>Trichosporonaceae</taxon>
        <taxon>Vanrija</taxon>
    </lineage>
</organism>
<gene>
    <name evidence="1" type="ORF">LOC62_04G005344</name>
</gene>